<dbReference type="Proteomes" id="UP000030816">
    <property type="component" value="Unassembled WGS sequence"/>
</dbReference>
<dbReference type="PRINTS" id="PR02001">
    <property type="entry name" value="GCR1CAMPR"/>
</dbReference>
<evidence type="ECO:0000313" key="8">
    <source>
        <dbReference type="EMBL" id="KHO02063.1"/>
    </source>
</evidence>
<dbReference type="PANTHER" id="PTHR23112:SF22">
    <property type="entry name" value="G-PROTEIN COUPLED RECEPTOR"/>
    <property type="match status" value="1"/>
</dbReference>
<feature type="transmembrane region" description="Helical" evidence="6">
    <location>
        <begin position="175"/>
        <end position="193"/>
    </location>
</feature>
<proteinExistence type="predicted"/>
<feature type="transmembrane region" description="Helical" evidence="6">
    <location>
        <begin position="87"/>
        <end position="113"/>
    </location>
</feature>
<feature type="region of interest" description="Disordered" evidence="5">
    <location>
        <begin position="252"/>
        <end position="307"/>
    </location>
</feature>
<dbReference type="InterPro" id="IPR022343">
    <property type="entry name" value="GCR1-cAMP_receptor"/>
</dbReference>
<organism evidence="8 9">
    <name type="scientific">Metarhizium album (strain ARSEF 1941)</name>
    <dbReference type="NCBI Taxonomy" id="1081103"/>
    <lineage>
        <taxon>Eukaryota</taxon>
        <taxon>Fungi</taxon>
        <taxon>Dikarya</taxon>
        <taxon>Ascomycota</taxon>
        <taxon>Pezizomycotina</taxon>
        <taxon>Sordariomycetes</taxon>
        <taxon>Hypocreomycetidae</taxon>
        <taxon>Hypocreales</taxon>
        <taxon>Clavicipitaceae</taxon>
        <taxon>Metarhizium</taxon>
    </lineage>
</organism>
<accession>A0A0B2X8F3</accession>
<feature type="compositionally biased region" description="Polar residues" evidence="5">
    <location>
        <begin position="421"/>
        <end position="431"/>
    </location>
</feature>
<reference evidence="8 9" key="1">
    <citation type="journal article" date="2014" name="Proc. Natl. Acad. Sci. U.S.A.">
        <title>Trajectory and genomic determinants of fungal-pathogen speciation and host adaptation.</title>
        <authorList>
            <person name="Hu X."/>
            <person name="Xiao G."/>
            <person name="Zheng P."/>
            <person name="Shang Y."/>
            <person name="Su Y."/>
            <person name="Zhang X."/>
            <person name="Liu X."/>
            <person name="Zhan S."/>
            <person name="St Leger R.J."/>
            <person name="Wang C."/>
        </authorList>
    </citation>
    <scope>NUCLEOTIDE SEQUENCE [LARGE SCALE GENOMIC DNA]</scope>
    <source>
        <strain evidence="8 9">ARSEF 1941</strain>
    </source>
</reference>
<feature type="transmembrane region" description="Helical" evidence="6">
    <location>
        <begin position="318"/>
        <end position="337"/>
    </location>
</feature>
<dbReference type="GO" id="GO:0007189">
    <property type="term" value="P:adenylate cyclase-activating G protein-coupled receptor signaling pathway"/>
    <property type="evidence" value="ECO:0007669"/>
    <property type="project" value="TreeGrafter"/>
</dbReference>
<dbReference type="STRING" id="1081103.A0A0B2X8F3"/>
<dbReference type="InterPro" id="IPR017981">
    <property type="entry name" value="GPCR_2-like_7TM"/>
</dbReference>
<keyword evidence="3 6" id="KW-1133">Transmembrane helix</keyword>
<feature type="transmembrane region" description="Helical" evidence="6">
    <location>
        <begin position="52"/>
        <end position="75"/>
    </location>
</feature>
<evidence type="ECO:0000256" key="5">
    <source>
        <dbReference type="SAM" id="MobiDB-lite"/>
    </source>
</evidence>
<evidence type="ECO:0000256" key="1">
    <source>
        <dbReference type="ARBA" id="ARBA00004141"/>
    </source>
</evidence>
<feature type="transmembrane region" description="Helical" evidence="6">
    <location>
        <begin position="125"/>
        <end position="145"/>
    </location>
</feature>
<dbReference type="GO" id="GO:0004930">
    <property type="term" value="F:G protein-coupled receptor activity"/>
    <property type="evidence" value="ECO:0007669"/>
    <property type="project" value="TreeGrafter"/>
</dbReference>
<evidence type="ECO:0000256" key="6">
    <source>
        <dbReference type="SAM" id="Phobius"/>
    </source>
</evidence>
<dbReference type="GO" id="GO:0005886">
    <property type="term" value="C:plasma membrane"/>
    <property type="evidence" value="ECO:0007669"/>
    <property type="project" value="TreeGrafter"/>
</dbReference>
<dbReference type="PANTHER" id="PTHR23112">
    <property type="entry name" value="G PROTEIN-COUPLED RECEPTOR 157-RELATED"/>
    <property type="match status" value="1"/>
</dbReference>
<keyword evidence="2 6" id="KW-0812">Transmembrane</keyword>
<dbReference type="OrthoDB" id="18453at2759"/>
<dbReference type="GO" id="GO:0007166">
    <property type="term" value="P:cell surface receptor signaling pathway"/>
    <property type="evidence" value="ECO:0007669"/>
    <property type="project" value="InterPro"/>
</dbReference>
<dbReference type="EMBL" id="AZHE01000001">
    <property type="protein sequence ID" value="KHO02063.1"/>
    <property type="molecule type" value="Genomic_DNA"/>
</dbReference>
<dbReference type="Pfam" id="PF05462">
    <property type="entry name" value="Dicty_CAR"/>
    <property type="match status" value="1"/>
</dbReference>
<dbReference type="PROSITE" id="PS50261">
    <property type="entry name" value="G_PROTEIN_RECEP_F2_4"/>
    <property type="match status" value="1"/>
</dbReference>
<keyword evidence="9" id="KW-1185">Reference proteome</keyword>
<comment type="caution">
    <text evidence="8">The sequence shown here is derived from an EMBL/GenBank/DDBJ whole genome shotgun (WGS) entry which is preliminary data.</text>
</comment>
<name>A0A0B2X8F3_METAS</name>
<keyword evidence="8" id="KW-0675">Receptor</keyword>
<evidence type="ECO:0000256" key="3">
    <source>
        <dbReference type="ARBA" id="ARBA00022989"/>
    </source>
</evidence>
<feature type="transmembrane region" description="Helical" evidence="6">
    <location>
        <begin position="357"/>
        <end position="379"/>
    </location>
</feature>
<dbReference type="Gene3D" id="1.20.1070.10">
    <property type="entry name" value="Rhodopsin 7-helix transmembrane proteins"/>
    <property type="match status" value="1"/>
</dbReference>
<dbReference type="RefSeq" id="XP_040683128.1">
    <property type="nucleotide sequence ID" value="XM_040819863.1"/>
</dbReference>
<evidence type="ECO:0000259" key="7">
    <source>
        <dbReference type="PROSITE" id="PS50261"/>
    </source>
</evidence>
<protein>
    <submittedName>
        <fullName evidence="8">G-protein coupled receptor</fullName>
    </submittedName>
</protein>
<feature type="compositionally biased region" description="Polar residues" evidence="5">
    <location>
        <begin position="254"/>
        <end position="273"/>
    </location>
</feature>
<dbReference type="AlphaFoldDB" id="A0A0B2X8F3"/>
<feature type="domain" description="G-protein coupled receptors family 2 profile 2" evidence="7">
    <location>
        <begin position="14"/>
        <end position="380"/>
    </location>
</feature>
<evidence type="ECO:0000256" key="4">
    <source>
        <dbReference type="ARBA" id="ARBA00023136"/>
    </source>
</evidence>
<feature type="transmembrane region" description="Helical" evidence="6">
    <location>
        <begin position="26"/>
        <end position="45"/>
    </location>
</feature>
<gene>
    <name evidence="8" type="ORF">MAM_01064</name>
</gene>
<feature type="region of interest" description="Disordered" evidence="5">
    <location>
        <begin position="408"/>
        <end position="431"/>
    </location>
</feature>
<evidence type="ECO:0000313" key="9">
    <source>
        <dbReference type="Proteomes" id="UP000030816"/>
    </source>
</evidence>
<sequence length="431" mass="47057">MGRLSDGQLSEDQLNAICVIERTCSVLSLLGCVFIIVTFCSSAAFRKPINRIVFYASLGNMLANVGTIMSVSYLHRLDSFGCRLQAFLLQLFMPADAFWTLSMAVNVYLTFYHRFDAQRLRNMELCYLLGCYGIPSVPALAFLFARNKLGQRIYGNATLWCWISTDYDVLRVATFYGPVWVVILVTLSIYVRAGRTIYQKRRQLYALQSSDLDPVRVEGEAGVAVGEEATAAPEAAAESASRPVPVRRLASFSGGDSQSANSACPVRTSSPGSSAVPDEQLVPPVPDGTVRHAGTAQGAPHRVSRSARRRVHELNNAASSYAKCALLFFTAILITWIPSSANRAYSVAHQGDVLVPLLYMSAFVLPLQGFWNAIIYAVMSWGACKSWLRDCRPSRMRAVSGVVGGIPAGEGGSKHGRNKAQFKTSTVGQRL</sequence>
<dbReference type="SUPFAM" id="SSF81321">
    <property type="entry name" value="Family A G protein-coupled receptor-like"/>
    <property type="match status" value="1"/>
</dbReference>
<comment type="subcellular location">
    <subcellularLocation>
        <location evidence="1">Membrane</location>
        <topology evidence="1">Multi-pass membrane protein</topology>
    </subcellularLocation>
</comment>
<dbReference type="GeneID" id="63735519"/>
<keyword evidence="4 6" id="KW-0472">Membrane</keyword>
<dbReference type="CDD" id="cd13952">
    <property type="entry name" value="7tm_classB"/>
    <property type="match status" value="1"/>
</dbReference>
<evidence type="ECO:0000256" key="2">
    <source>
        <dbReference type="ARBA" id="ARBA00022692"/>
    </source>
</evidence>
<dbReference type="HOGENOM" id="CLU_024810_3_1_1"/>